<feature type="domain" description="Transmembrane protein family 132 fourth" evidence="8">
    <location>
        <begin position="407"/>
        <end position="504"/>
    </location>
</feature>
<keyword evidence="5" id="KW-0472">Membrane</keyword>
<reference evidence="13" key="3">
    <citation type="submission" date="2025-09" db="UniProtKB">
        <authorList>
            <consortium name="Ensembl"/>
        </authorList>
    </citation>
    <scope>IDENTIFICATION</scope>
</reference>
<dbReference type="Pfam" id="PF23486">
    <property type="entry name" value="Ig_TMEM132_5th"/>
    <property type="match status" value="1"/>
</dbReference>
<dbReference type="HOGENOM" id="CLU_009871_2_0_1"/>
<feature type="domain" description="Transmembrane protein TMEM132 N-terminal" evidence="7">
    <location>
        <begin position="31"/>
        <end position="100"/>
    </location>
</feature>
<evidence type="ECO:0000259" key="11">
    <source>
        <dbReference type="Pfam" id="PF23486"/>
    </source>
</evidence>
<feature type="region of interest" description="Disordered" evidence="6">
    <location>
        <begin position="784"/>
        <end position="882"/>
    </location>
</feature>
<evidence type="ECO:0000259" key="8">
    <source>
        <dbReference type="Pfam" id="PF16070"/>
    </source>
</evidence>
<dbReference type="InterPro" id="IPR055423">
    <property type="entry name" value="Ig_TMEM132_5th"/>
</dbReference>
<dbReference type="PANTHER" id="PTHR13388:SF28">
    <property type="entry name" value="TRANSMEMBRANE PROTEIN 132C"/>
    <property type="match status" value="1"/>
</dbReference>
<organism evidence="13 14">
    <name type="scientific">Oreochromis niloticus</name>
    <name type="common">Nile tilapia</name>
    <name type="synonym">Tilapia nilotica</name>
    <dbReference type="NCBI Taxonomy" id="8128"/>
    <lineage>
        <taxon>Eukaryota</taxon>
        <taxon>Metazoa</taxon>
        <taxon>Chordata</taxon>
        <taxon>Craniata</taxon>
        <taxon>Vertebrata</taxon>
        <taxon>Euteleostomi</taxon>
        <taxon>Actinopterygii</taxon>
        <taxon>Neopterygii</taxon>
        <taxon>Teleostei</taxon>
        <taxon>Neoteleostei</taxon>
        <taxon>Acanthomorphata</taxon>
        <taxon>Ovalentaria</taxon>
        <taxon>Cichlomorphae</taxon>
        <taxon>Cichliformes</taxon>
        <taxon>Cichlidae</taxon>
        <taxon>African cichlids</taxon>
        <taxon>Pseudocrenilabrinae</taxon>
        <taxon>Oreochromini</taxon>
        <taxon>Oreochromis</taxon>
    </lineage>
</organism>
<comment type="similarity">
    <text evidence="2">Belongs to the TMEM132 family.</text>
</comment>
<evidence type="ECO:0000256" key="4">
    <source>
        <dbReference type="ARBA" id="ARBA00022989"/>
    </source>
</evidence>
<reference evidence="13" key="2">
    <citation type="submission" date="2025-08" db="UniProtKB">
        <authorList>
            <consortium name="Ensembl"/>
        </authorList>
    </citation>
    <scope>IDENTIFICATION</scope>
</reference>
<dbReference type="Ensembl" id="ENSONIT00000021401.2">
    <property type="protein sequence ID" value="ENSONIP00000021382.2"/>
    <property type="gene ID" value="ENSONIG00000016954.2"/>
</dbReference>
<evidence type="ECO:0000313" key="14">
    <source>
        <dbReference type="Proteomes" id="UP000005207"/>
    </source>
</evidence>
<dbReference type="Pfam" id="PF15705">
    <property type="entry name" value="TMEM132_N"/>
    <property type="match status" value="1"/>
</dbReference>
<feature type="domain" description="Transmembrane protein TMEM132 cohesin-like" evidence="9">
    <location>
        <begin position="259"/>
        <end position="405"/>
    </location>
</feature>
<keyword evidence="4" id="KW-1133">Transmembrane helix</keyword>
<dbReference type="GO" id="GO:0016020">
    <property type="term" value="C:membrane"/>
    <property type="evidence" value="ECO:0007669"/>
    <property type="project" value="UniProtKB-SubCell"/>
</dbReference>
<keyword evidence="14" id="KW-1185">Reference proteome</keyword>
<feature type="compositionally biased region" description="Gly residues" evidence="6">
    <location>
        <begin position="788"/>
        <end position="799"/>
    </location>
</feature>
<dbReference type="Pfam" id="PF23487">
    <property type="entry name" value="Ig_TMEM132_6th"/>
    <property type="match status" value="1"/>
</dbReference>
<evidence type="ECO:0000256" key="5">
    <source>
        <dbReference type="ARBA" id="ARBA00023136"/>
    </source>
</evidence>
<dbReference type="InterPro" id="IPR055424">
    <property type="entry name" value="Ig_TMEM132_6th"/>
</dbReference>
<dbReference type="InterPro" id="IPR055421">
    <property type="entry name" value="TMEM132_3rd"/>
</dbReference>
<evidence type="ECO:0000256" key="2">
    <source>
        <dbReference type="ARBA" id="ARBA00006166"/>
    </source>
</evidence>
<feature type="domain" description="Transmembrane protein TMEM132 fifth" evidence="11">
    <location>
        <begin position="507"/>
        <end position="643"/>
    </location>
</feature>
<evidence type="ECO:0000256" key="3">
    <source>
        <dbReference type="ARBA" id="ARBA00022692"/>
    </source>
</evidence>
<name>I3KJT7_ORENI</name>
<feature type="compositionally biased region" description="Polar residues" evidence="6">
    <location>
        <begin position="873"/>
        <end position="882"/>
    </location>
</feature>
<dbReference type="InParanoid" id="I3KJT7"/>
<feature type="domain" description="Transmembrane protein TMEM132 second Ig-like" evidence="10">
    <location>
        <begin position="131"/>
        <end position="227"/>
    </location>
</feature>
<gene>
    <name evidence="13" type="primary">si:dkey-215k6.1</name>
</gene>
<accession>I3KJT7</accession>
<evidence type="ECO:0000259" key="10">
    <source>
        <dbReference type="Pfam" id="PF23481"/>
    </source>
</evidence>
<feature type="domain" description="Transmembrane protein TMEM132 sixth" evidence="12">
    <location>
        <begin position="644"/>
        <end position="760"/>
    </location>
</feature>
<protein>
    <recommendedName>
        <fullName evidence="15">Transmembrane protein 132D</fullName>
    </recommendedName>
</protein>
<proteinExistence type="inferred from homology"/>
<evidence type="ECO:0000259" key="12">
    <source>
        <dbReference type="Pfam" id="PF23487"/>
    </source>
</evidence>
<dbReference type="OMA" id="RKSTVTH"/>
<evidence type="ECO:0000256" key="6">
    <source>
        <dbReference type="SAM" id="MobiDB-lite"/>
    </source>
</evidence>
<dbReference type="GeneTree" id="ENSGT00940000154702"/>
<dbReference type="Proteomes" id="UP000005207">
    <property type="component" value="Linkage group LG12"/>
</dbReference>
<evidence type="ECO:0000259" key="9">
    <source>
        <dbReference type="Pfam" id="PF23039"/>
    </source>
</evidence>
<evidence type="ECO:0000259" key="7">
    <source>
        <dbReference type="Pfam" id="PF15705"/>
    </source>
</evidence>
<dbReference type="Pfam" id="PF16070">
    <property type="entry name" value="Ig_TMEM132_4th"/>
    <property type="match status" value="1"/>
</dbReference>
<dbReference type="AlphaFoldDB" id="I3KJT7"/>
<keyword evidence="3" id="KW-0812">Transmembrane</keyword>
<dbReference type="InterPro" id="IPR031435">
    <property type="entry name" value="TMEM132_N"/>
</dbReference>
<dbReference type="PANTHER" id="PTHR13388">
    <property type="entry name" value="DETONATOR, ISOFORM E"/>
    <property type="match status" value="1"/>
</dbReference>
<evidence type="ECO:0008006" key="15">
    <source>
        <dbReference type="Google" id="ProtNLM"/>
    </source>
</evidence>
<sequence>MPSVAASGGPGGGPDISQSHFSSSLPTYLPVQCQLSGADSAFFLREANQEVMRNGSLSSRTEPFFLHQLEPGISAPHSLPSVNCSYGNLSTEQPIPVELLQGPPPHLLLSTNRVTLNWKVKGQVVVLLFPLQVLFYLVGRRWDEPEPPPSSLLPCIRALAIRDTSEAAPSAGCRLMGPSGICVVRLEIPPAWFTPPQVRKRPPEVALPSVDVYYSIIPVEGASQECPSIVNDTLVDEGLQDMLKVGSVAMSMGPVSAKGERLQLDDNVEVLEPPSPVRLGRTVAFAIYMKTTSNTEQFTLRVWFQSGINFLAVKPSNLVAWEIKQEMAPGSSSLAVMCQRKASSTAERLEIPSYEVMQLDFEVDNVINLVPTQTLHWSVEYPAGTQTTSRQTEKVSHLYISSADIQGIVPLAEDTEIVNTAILTGRRVAVPIKVVTVESDGQVREVDDSITCSSTDVDVVKVSPNCDKVLVNGKEMRGRQSLTIKFSYLHLSAQLQLTVWVPKLPLQIDLSDTELSQVKGWRVPIITNKRPTRDSEDDEDDDRKGKGCTLQYQYALVRVLTHFVAEPSDPGGEMVYMLGADWQVDITHLVLDQLKIEEPRIARLIDGRIVIGRDLGHTNIQVLSPLSDSILAEKTVTVLDDKVTISDLGVQLVASLSLSLSPSPVNSQAIQLTTTAADLLHTPKQEAGISAWIQYSDGSVTPLDIYDPKDFLLSAVSLDENVISVTNQVLEQHWPIVVAEGDGQGALFRVEMVISETCQKSKRKSVLASGVGNVIVKFGAKNDERGVMGRGGQDNGGGLDNSTSEQRTKDGGEWKSNSAAVDREEGAMRKSTVTHRASGAKGAGGGSSSSRGSGPSQPGDYSSYPAPVEVPGTGNSELTQPTRGLSDLEIGMYALLGGILPGNTGFPHQLYRHKQVPVLEAGGNMNHAHDWVWLGTEADLLADHSDQCQGGVPDECTTIIDRNEGGYEENKYLLNGAGGHRAAKRKRVKFTSFATVLPNDNSGGGPYTNSSVLVTNGSEDDIKWVCQDMDLGQSEIRTYMERLQDNL</sequence>
<reference evidence="14" key="1">
    <citation type="submission" date="2012-01" db="EMBL/GenBank/DDBJ databases">
        <title>The Genome Sequence of Oreochromis niloticus (Nile Tilapia).</title>
        <authorList>
            <consortium name="Broad Institute Genome Assembly Team"/>
            <consortium name="Broad Institute Sequencing Platform"/>
            <person name="Di Palma F."/>
            <person name="Johnson J."/>
            <person name="Lander E.S."/>
            <person name="Lindblad-Toh K."/>
        </authorList>
    </citation>
    <scope>NUCLEOTIDE SEQUENCE [LARGE SCALE GENOMIC DNA]</scope>
</reference>
<comment type="subcellular location">
    <subcellularLocation>
        <location evidence="1">Membrane</location>
        <topology evidence="1">Single-pass type I membrane protein</topology>
    </subcellularLocation>
</comment>
<dbReference type="InterPro" id="IPR026307">
    <property type="entry name" value="TMEM132"/>
</dbReference>
<evidence type="ECO:0000313" key="13">
    <source>
        <dbReference type="Ensembl" id="ENSONIP00000021382.2"/>
    </source>
</evidence>
<dbReference type="Pfam" id="PF23039">
    <property type="entry name" value="TMEM132_3rd"/>
    <property type="match status" value="1"/>
</dbReference>
<dbReference type="InterPro" id="IPR031437">
    <property type="entry name" value="Ig_TMEM132_4th"/>
</dbReference>
<dbReference type="InterPro" id="IPR055422">
    <property type="entry name" value="Ig_TMEM132_2nd"/>
</dbReference>
<evidence type="ECO:0000256" key="1">
    <source>
        <dbReference type="ARBA" id="ARBA00004479"/>
    </source>
</evidence>
<dbReference type="Pfam" id="PF23481">
    <property type="entry name" value="Ig_TMEM132_2nd"/>
    <property type="match status" value="1"/>
</dbReference>